<feature type="compositionally biased region" description="Basic residues" evidence="9">
    <location>
        <begin position="179"/>
        <end position="191"/>
    </location>
</feature>
<keyword evidence="5" id="KW-0256">Endoplasmic reticulum</keyword>
<accession>A0A2T6ZX67</accession>
<dbReference type="GO" id="GO:0006465">
    <property type="term" value="P:signal peptide processing"/>
    <property type="evidence" value="ECO:0007669"/>
    <property type="project" value="InterPro"/>
</dbReference>
<evidence type="ECO:0000256" key="7">
    <source>
        <dbReference type="ARBA" id="ARBA00023136"/>
    </source>
</evidence>
<keyword evidence="6 10" id="KW-1133">Transmembrane helix</keyword>
<dbReference type="AlphaFoldDB" id="A0A2T6ZX67"/>
<keyword evidence="4 10" id="KW-0812">Transmembrane</keyword>
<dbReference type="STRING" id="42251.A0A2T6ZX67"/>
<sequence>MAARPKANLYALSGLKNTSDDSIAPYLKSKGWKQNHTLTDVRLVLGFSAVTIAGSTFYYDYTLGFDKTKVMTLYAVIAYFVINTVLTWWIWGMEGGKVYVGSKDGVTITISSHTEKHSPIYHLKIVSQSLKQKPTTTEAESPFTSWFDTQGFLVEKPFMTFISNSIPSMAATTPEGQHLKPKTKPKSTKRA</sequence>
<evidence type="ECO:0000313" key="11">
    <source>
        <dbReference type="EMBL" id="PUU80092.1"/>
    </source>
</evidence>
<dbReference type="Pfam" id="PF06703">
    <property type="entry name" value="SPC25"/>
    <property type="match status" value="1"/>
</dbReference>
<dbReference type="PANTHER" id="PTHR13085:SF0">
    <property type="entry name" value="SIGNAL PEPTIDASE COMPLEX SUBUNIT 2"/>
    <property type="match status" value="1"/>
</dbReference>
<dbReference type="EMBL" id="NESQ01000073">
    <property type="protein sequence ID" value="PUU80092.1"/>
    <property type="molecule type" value="Genomic_DNA"/>
</dbReference>
<comment type="similarity">
    <text evidence="2">Belongs to the SPCS2 family.</text>
</comment>
<comment type="caution">
    <text evidence="11">The sequence shown here is derived from an EMBL/GenBank/DDBJ whole genome shotgun (WGS) entry which is preliminary data.</text>
</comment>
<evidence type="ECO:0000256" key="3">
    <source>
        <dbReference type="ARBA" id="ARBA00017057"/>
    </source>
</evidence>
<comment type="function">
    <text evidence="8">Component of the signal peptidase complex (SPC) which catalyzes the cleavage of N-terminal signal sequences from nascent proteins as they are translocated into the lumen of the endoplasmic reticulum. Enhances the enzymatic activity of SPC and facilitates the interactions between different components of the translocation site.</text>
</comment>
<evidence type="ECO:0000256" key="1">
    <source>
        <dbReference type="ARBA" id="ARBA00004477"/>
    </source>
</evidence>
<keyword evidence="12" id="KW-1185">Reference proteome</keyword>
<dbReference type="Proteomes" id="UP000244722">
    <property type="component" value="Unassembled WGS sequence"/>
</dbReference>
<feature type="region of interest" description="Disordered" evidence="9">
    <location>
        <begin position="170"/>
        <end position="191"/>
    </location>
</feature>
<dbReference type="OrthoDB" id="29558at2759"/>
<evidence type="ECO:0000256" key="6">
    <source>
        <dbReference type="ARBA" id="ARBA00022989"/>
    </source>
</evidence>
<name>A0A2T6ZX67_TUBBO</name>
<evidence type="ECO:0000256" key="2">
    <source>
        <dbReference type="ARBA" id="ARBA00007324"/>
    </source>
</evidence>
<evidence type="ECO:0000256" key="9">
    <source>
        <dbReference type="SAM" id="MobiDB-lite"/>
    </source>
</evidence>
<keyword evidence="7 10" id="KW-0472">Membrane</keyword>
<gene>
    <name evidence="11" type="ORF">B9Z19DRAFT_1045432</name>
</gene>
<proteinExistence type="inferred from homology"/>
<evidence type="ECO:0000256" key="8">
    <source>
        <dbReference type="ARBA" id="ARBA00045608"/>
    </source>
</evidence>
<dbReference type="GO" id="GO:0045047">
    <property type="term" value="P:protein targeting to ER"/>
    <property type="evidence" value="ECO:0007669"/>
    <property type="project" value="TreeGrafter"/>
</dbReference>
<feature type="transmembrane region" description="Helical" evidence="10">
    <location>
        <begin position="41"/>
        <end position="59"/>
    </location>
</feature>
<dbReference type="GO" id="GO:0005787">
    <property type="term" value="C:signal peptidase complex"/>
    <property type="evidence" value="ECO:0007669"/>
    <property type="project" value="InterPro"/>
</dbReference>
<comment type="subcellular location">
    <subcellularLocation>
        <location evidence="1">Endoplasmic reticulum membrane</location>
        <topology evidence="1">Multi-pass membrane protein</topology>
    </subcellularLocation>
</comment>
<evidence type="ECO:0000256" key="4">
    <source>
        <dbReference type="ARBA" id="ARBA00022692"/>
    </source>
</evidence>
<dbReference type="InterPro" id="IPR009582">
    <property type="entry name" value="Spc2/SPCS2"/>
</dbReference>
<protein>
    <recommendedName>
        <fullName evidence="3">Signal peptidase complex subunit 2</fullName>
    </recommendedName>
</protein>
<feature type="transmembrane region" description="Helical" evidence="10">
    <location>
        <begin position="71"/>
        <end position="91"/>
    </location>
</feature>
<organism evidence="11 12">
    <name type="scientific">Tuber borchii</name>
    <name type="common">White truffle</name>
    <dbReference type="NCBI Taxonomy" id="42251"/>
    <lineage>
        <taxon>Eukaryota</taxon>
        <taxon>Fungi</taxon>
        <taxon>Dikarya</taxon>
        <taxon>Ascomycota</taxon>
        <taxon>Pezizomycotina</taxon>
        <taxon>Pezizomycetes</taxon>
        <taxon>Pezizales</taxon>
        <taxon>Tuberaceae</taxon>
        <taxon>Tuber</taxon>
    </lineage>
</organism>
<reference evidence="11 12" key="1">
    <citation type="submission" date="2017-04" db="EMBL/GenBank/DDBJ databases">
        <title>Draft genome sequence of Tuber borchii Vittad., a whitish edible truffle.</title>
        <authorList>
            <consortium name="DOE Joint Genome Institute"/>
            <person name="Murat C."/>
            <person name="Kuo A."/>
            <person name="Barry K.W."/>
            <person name="Clum A."/>
            <person name="Dockter R.B."/>
            <person name="Fauchery L."/>
            <person name="Iotti M."/>
            <person name="Kohler A."/>
            <person name="Labutti K."/>
            <person name="Lindquist E.A."/>
            <person name="Lipzen A."/>
            <person name="Ohm R.A."/>
            <person name="Wang M."/>
            <person name="Grigoriev I.V."/>
            <person name="Zambonelli A."/>
            <person name="Martin F.M."/>
        </authorList>
    </citation>
    <scope>NUCLEOTIDE SEQUENCE [LARGE SCALE GENOMIC DNA]</scope>
    <source>
        <strain evidence="11 12">Tbo3840</strain>
    </source>
</reference>
<dbReference type="PANTHER" id="PTHR13085">
    <property type="entry name" value="MICROSOMAL SIGNAL PEPTIDASE 25 KDA SUBUNIT"/>
    <property type="match status" value="1"/>
</dbReference>
<evidence type="ECO:0000256" key="10">
    <source>
        <dbReference type="SAM" id="Phobius"/>
    </source>
</evidence>
<evidence type="ECO:0000256" key="5">
    <source>
        <dbReference type="ARBA" id="ARBA00022824"/>
    </source>
</evidence>
<evidence type="ECO:0000313" key="12">
    <source>
        <dbReference type="Proteomes" id="UP000244722"/>
    </source>
</evidence>